<dbReference type="RefSeq" id="WP_127908030.1">
    <property type="nucleotide sequence ID" value="NZ_RQXX01000011.1"/>
</dbReference>
<dbReference type="Proteomes" id="UP000285908">
    <property type="component" value="Unassembled WGS sequence"/>
</dbReference>
<evidence type="ECO:0000256" key="2">
    <source>
        <dbReference type="ARBA" id="ARBA00014569"/>
    </source>
</evidence>
<dbReference type="InterPro" id="IPR008264">
    <property type="entry name" value="Beta_glucanase"/>
</dbReference>
<dbReference type="SUPFAM" id="SSF49899">
    <property type="entry name" value="Concanavalin A-like lectins/glucanases"/>
    <property type="match status" value="1"/>
</dbReference>
<dbReference type="PANTHER" id="PTHR31062">
    <property type="entry name" value="XYLOGLUCAN ENDOTRANSGLUCOSYLASE/HYDROLASE PROTEIN 8-RELATED"/>
    <property type="match status" value="1"/>
</dbReference>
<comment type="similarity">
    <text evidence="1">Belongs to the glycosyl hydrolase 16 family.</text>
</comment>
<organism evidence="11 12">
    <name type="scientific">Mesobaculum littorinae</name>
    <dbReference type="NCBI Taxonomy" id="2486419"/>
    <lineage>
        <taxon>Bacteria</taxon>
        <taxon>Pseudomonadati</taxon>
        <taxon>Pseudomonadota</taxon>
        <taxon>Alphaproteobacteria</taxon>
        <taxon>Rhodobacterales</taxon>
        <taxon>Roseobacteraceae</taxon>
        <taxon>Mesobaculum</taxon>
    </lineage>
</organism>
<dbReference type="InterPro" id="IPR044791">
    <property type="entry name" value="Beta-glucanase/XTH"/>
</dbReference>
<evidence type="ECO:0000256" key="5">
    <source>
        <dbReference type="ARBA" id="ARBA00029722"/>
    </source>
</evidence>
<dbReference type="Pfam" id="PF00722">
    <property type="entry name" value="Glyco_hydro_16"/>
    <property type="match status" value="1"/>
</dbReference>
<dbReference type="InterPro" id="IPR013320">
    <property type="entry name" value="ConA-like_dom_sf"/>
</dbReference>
<evidence type="ECO:0000256" key="3">
    <source>
        <dbReference type="ARBA" id="ARBA00022801"/>
    </source>
</evidence>
<reference evidence="11 12" key="1">
    <citation type="submission" date="2018-11" db="EMBL/GenBank/DDBJ databases">
        <title>Mesobaculum littorinae gen. nov., sp. nov., isolated from Littorina scabra that represents a novel genus of the order Rhodobacteraceae.</title>
        <authorList>
            <person name="Li F."/>
        </authorList>
    </citation>
    <scope>NUCLEOTIDE SEQUENCE [LARGE SCALE GENOMIC DNA]</scope>
    <source>
        <strain evidence="11 12">M0103</strain>
    </source>
</reference>
<sequence>MRLFVLVMALIFSAFAAMSHDLDAEAGADASLDAGLKAGLETGLTATGTGFREDFRASDPALRAGWQKAEYAFDHPMFDTDWRADHAVADDGLSLRLEPQEGKANGFVGGSIRRKTPTHWGRYSAVIQPAAGDGLITGFFTYTGPTYGSRHDEIDIEFLGKDTRSMHAAWFVDGELRARTVPLGFDAADAPRLYAFDWLPDRIRWYADGRLILEITEADGPLPKMPGMLFANLWAADASIAGWSGRTTPEQSAEARVGCMSFAPWTGLMTGTDTDFASTDHACAVPGDAPQLAAAGF</sequence>
<accession>A0A438AD02</accession>
<evidence type="ECO:0000256" key="6">
    <source>
        <dbReference type="ARBA" id="ARBA00029771"/>
    </source>
</evidence>
<evidence type="ECO:0000313" key="12">
    <source>
        <dbReference type="Proteomes" id="UP000285908"/>
    </source>
</evidence>
<evidence type="ECO:0000259" key="10">
    <source>
        <dbReference type="PROSITE" id="PS51762"/>
    </source>
</evidence>
<dbReference type="PRINTS" id="PR00737">
    <property type="entry name" value="GLHYDRLASE16"/>
</dbReference>
<keyword evidence="3 11" id="KW-0378">Hydrolase</keyword>
<proteinExistence type="inferred from homology"/>
<feature type="domain" description="GH16" evidence="10">
    <location>
        <begin position="64"/>
        <end position="265"/>
    </location>
</feature>
<keyword evidence="12" id="KW-1185">Reference proteome</keyword>
<keyword evidence="4" id="KW-0326">Glycosidase</keyword>
<dbReference type="Gene3D" id="2.60.120.200">
    <property type="match status" value="1"/>
</dbReference>
<feature type="signal peptide" evidence="9">
    <location>
        <begin position="1"/>
        <end position="16"/>
    </location>
</feature>
<protein>
    <recommendedName>
        <fullName evidence="2">Beta-glucanase</fullName>
    </recommendedName>
    <alternativeName>
        <fullName evidence="7">1,3-1,4-beta-D-glucan 4-glucanohydrolase</fullName>
    </alternativeName>
    <alternativeName>
        <fullName evidence="6">Endo-beta-1,3-1,4 glucanase</fullName>
    </alternativeName>
    <alternativeName>
        <fullName evidence="5">Lichenase</fullName>
    </alternativeName>
</protein>
<dbReference type="EMBL" id="RQXX01000011">
    <property type="protein sequence ID" value="RVV96545.1"/>
    <property type="molecule type" value="Genomic_DNA"/>
</dbReference>
<dbReference type="PROSITE" id="PS51762">
    <property type="entry name" value="GH16_2"/>
    <property type="match status" value="1"/>
</dbReference>
<evidence type="ECO:0000256" key="9">
    <source>
        <dbReference type="SAM" id="SignalP"/>
    </source>
</evidence>
<name>A0A438AD02_9RHOB</name>
<feature type="chain" id="PRO_5019226646" description="Beta-glucanase" evidence="9">
    <location>
        <begin position="17"/>
        <end position="297"/>
    </location>
</feature>
<dbReference type="AlphaFoldDB" id="A0A438AD02"/>
<feature type="active site" description="Proton donor" evidence="8">
    <location>
        <position position="157"/>
    </location>
</feature>
<evidence type="ECO:0000313" key="11">
    <source>
        <dbReference type="EMBL" id="RVV96545.1"/>
    </source>
</evidence>
<dbReference type="OrthoDB" id="9809583at2"/>
<evidence type="ECO:0000256" key="4">
    <source>
        <dbReference type="ARBA" id="ARBA00023295"/>
    </source>
</evidence>
<dbReference type="PROSITE" id="PS01034">
    <property type="entry name" value="GH16_1"/>
    <property type="match status" value="1"/>
</dbReference>
<dbReference type="GO" id="GO:0004553">
    <property type="term" value="F:hydrolase activity, hydrolyzing O-glycosyl compounds"/>
    <property type="evidence" value="ECO:0007669"/>
    <property type="project" value="InterPro"/>
</dbReference>
<dbReference type="InterPro" id="IPR000757">
    <property type="entry name" value="Beta-glucanase-like"/>
</dbReference>
<keyword evidence="9" id="KW-0732">Signal</keyword>
<evidence type="ECO:0000256" key="8">
    <source>
        <dbReference type="PIRSR" id="PIRSR608264-1"/>
    </source>
</evidence>
<feature type="active site" description="Nucleophile" evidence="8">
    <location>
        <position position="153"/>
    </location>
</feature>
<evidence type="ECO:0000256" key="1">
    <source>
        <dbReference type="ARBA" id="ARBA00006865"/>
    </source>
</evidence>
<dbReference type="GO" id="GO:0005975">
    <property type="term" value="P:carbohydrate metabolic process"/>
    <property type="evidence" value="ECO:0007669"/>
    <property type="project" value="InterPro"/>
</dbReference>
<evidence type="ECO:0000256" key="7">
    <source>
        <dbReference type="ARBA" id="ARBA00031665"/>
    </source>
</evidence>
<comment type="caution">
    <text evidence="11">The sequence shown here is derived from an EMBL/GenBank/DDBJ whole genome shotgun (WGS) entry which is preliminary data.</text>
</comment>
<gene>
    <name evidence="11" type="ORF">EKE94_18020</name>
</gene>
<dbReference type="InterPro" id="IPR008263">
    <property type="entry name" value="GH16_AS"/>
</dbReference>